<sequence length="462" mass="50156">MSNNSQPQDASRLANAPLGRLMLQLAVPTVLAQIVNLLYNMVDRIYVGRIPETGSIALAGLGVSFPIILLISAFAALVGQGGAPQASIAMGQQDYKKANRILGTSTAFLIVLAAVLFAVFWVIRKPVLMMFGASEATLPYADDYLKIYLLGTLSVQVSLGLNQFISCQGFAKTSMITVLIGAVLNIILDPVFIYGFNMGVKGAAWATIISQTVSALWVFLFLCSKKSILRLQLSNLRLDWNMLKPVLALGLSPFIMQATECLVQLTFNTGMQRYGNDYYVGAMTILFSVSQMLFLPMQGLAQGATPIISYNFGAGNPERVKKAFRLMAIASLAFSFCATGIILLFPRPFISMFSNDPEIIRIGSYGIRIYTIGFLFFGIQCACQQTFIALGQAKISMFLALLRKVILLIPLALILPTIGNLGTNGLFIAEPISDILSIITTLTLFLINIKKILAPISKPKSA</sequence>
<comment type="caution">
    <text evidence="11">The sequence shown here is derived from an EMBL/GenBank/DDBJ whole genome shotgun (WGS) entry which is preliminary data.</text>
</comment>
<evidence type="ECO:0000256" key="1">
    <source>
        <dbReference type="ARBA" id="ARBA00004651"/>
    </source>
</evidence>
<proteinExistence type="inferred from homology"/>
<dbReference type="PANTHER" id="PTHR43823:SF3">
    <property type="entry name" value="MULTIDRUG EXPORT PROTEIN MEPA"/>
    <property type="match status" value="1"/>
</dbReference>
<dbReference type="GO" id="GO:0015297">
    <property type="term" value="F:antiporter activity"/>
    <property type="evidence" value="ECO:0007669"/>
    <property type="project" value="InterPro"/>
</dbReference>
<keyword evidence="6 10" id="KW-0812">Transmembrane</keyword>
<evidence type="ECO:0000256" key="9">
    <source>
        <dbReference type="ARBA" id="ARBA00023251"/>
    </source>
</evidence>
<dbReference type="AlphaFoldDB" id="A0A9D1GGU0"/>
<feature type="transmembrane region" description="Helical" evidence="10">
    <location>
        <begin position="176"/>
        <end position="196"/>
    </location>
</feature>
<dbReference type="CDD" id="cd13143">
    <property type="entry name" value="MATE_MepA_like"/>
    <property type="match status" value="1"/>
</dbReference>
<dbReference type="GO" id="GO:0046677">
    <property type="term" value="P:response to antibiotic"/>
    <property type="evidence" value="ECO:0007669"/>
    <property type="project" value="UniProtKB-KW"/>
</dbReference>
<accession>A0A9D1GGU0</accession>
<dbReference type="GO" id="GO:0042910">
    <property type="term" value="F:xenobiotic transmembrane transporter activity"/>
    <property type="evidence" value="ECO:0007669"/>
    <property type="project" value="InterPro"/>
</dbReference>
<dbReference type="InterPro" id="IPR002528">
    <property type="entry name" value="MATE_fam"/>
</dbReference>
<protein>
    <recommendedName>
        <fullName evidence="3">Multidrug export protein MepA</fullName>
    </recommendedName>
</protein>
<feature type="transmembrane region" description="Helical" evidence="10">
    <location>
        <begin position="202"/>
        <end position="224"/>
    </location>
</feature>
<name>A0A9D1GGU0_9FIRM</name>
<comment type="subcellular location">
    <subcellularLocation>
        <location evidence="1">Cell membrane</location>
        <topology evidence="1">Multi-pass membrane protein</topology>
    </subcellularLocation>
</comment>
<dbReference type="EMBL" id="DVKS01000004">
    <property type="protein sequence ID" value="HIT40516.1"/>
    <property type="molecule type" value="Genomic_DNA"/>
</dbReference>
<feature type="transmembrane region" description="Helical" evidence="10">
    <location>
        <begin position="21"/>
        <end position="42"/>
    </location>
</feature>
<dbReference type="NCBIfam" id="TIGR00797">
    <property type="entry name" value="matE"/>
    <property type="match status" value="1"/>
</dbReference>
<evidence type="ECO:0000313" key="11">
    <source>
        <dbReference type="EMBL" id="HIT40516.1"/>
    </source>
</evidence>
<reference evidence="11" key="1">
    <citation type="submission" date="2020-10" db="EMBL/GenBank/DDBJ databases">
        <authorList>
            <person name="Gilroy R."/>
        </authorList>
    </citation>
    <scope>NUCLEOTIDE SEQUENCE</scope>
    <source>
        <strain evidence="11">CHK123-3438</strain>
    </source>
</reference>
<keyword evidence="7 10" id="KW-1133">Transmembrane helix</keyword>
<feature type="transmembrane region" description="Helical" evidence="10">
    <location>
        <begin position="326"/>
        <end position="345"/>
    </location>
</feature>
<keyword evidence="4" id="KW-0813">Transport</keyword>
<comment type="similarity">
    <text evidence="2">Belongs to the multi antimicrobial extrusion (MATE) (TC 2.A.66.1) family. MepA subfamily.</text>
</comment>
<keyword evidence="8 10" id="KW-0472">Membrane</keyword>
<feature type="transmembrane region" description="Helical" evidence="10">
    <location>
        <begin position="435"/>
        <end position="453"/>
    </location>
</feature>
<dbReference type="GO" id="GO:0005886">
    <property type="term" value="C:plasma membrane"/>
    <property type="evidence" value="ECO:0007669"/>
    <property type="project" value="UniProtKB-SubCell"/>
</dbReference>
<feature type="transmembrane region" description="Helical" evidence="10">
    <location>
        <begin position="54"/>
        <end position="79"/>
    </location>
</feature>
<dbReference type="InterPro" id="IPR048279">
    <property type="entry name" value="MdtK-like"/>
</dbReference>
<reference evidence="11" key="2">
    <citation type="journal article" date="2021" name="PeerJ">
        <title>Extensive microbial diversity within the chicken gut microbiome revealed by metagenomics and culture.</title>
        <authorList>
            <person name="Gilroy R."/>
            <person name="Ravi A."/>
            <person name="Getino M."/>
            <person name="Pursley I."/>
            <person name="Horton D.L."/>
            <person name="Alikhan N.F."/>
            <person name="Baker D."/>
            <person name="Gharbi K."/>
            <person name="Hall N."/>
            <person name="Watson M."/>
            <person name="Adriaenssens E.M."/>
            <person name="Foster-Nyarko E."/>
            <person name="Jarju S."/>
            <person name="Secka A."/>
            <person name="Antonio M."/>
            <person name="Oren A."/>
            <person name="Chaudhuri R.R."/>
            <person name="La Ragione R."/>
            <person name="Hildebrand F."/>
            <person name="Pallen M.J."/>
        </authorList>
    </citation>
    <scope>NUCLEOTIDE SEQUENCE</scope>
    <source>
        <strain evidence="11">CHK123-3438</strain>
    </source>
</reference>
<evidence type="ECO:0000256" key="6">
    <source>
        <dbReference type="ARBA" id="ARBA00022692"/>
    </source>
</evidence>
<organism evidence="11 12">
    <name type="scientific">Candidatus Caccovicinus merdipullorum</name>
    <dbReference type="NCBI Taxonomy" id="2840724"/>
    <lineage>
        <taxon>Bacteria</taxon>
        <taxon>Bacillati</taxon>
        <taxon>Bacillota</taxon>
        <taxon>Clostridia</taxon>
        <taxon>Eubacteriales</taxon>
        <taxon>Candidatus Caccovicinus</taxon>
    </lineage>
</organism>
<dbReference type="PIRSF" id="PIRSF006603">
    <property type="entry name" value="DinF"/>
    <property type="match status" value="1"/>
</dbReference>
<keyword evidence="5" id="KW-1003">Cell membrane</keyword>
<dbReference type="InterPro" id="IPR045070">
    <property type="entry name" value="MATE_MepA-like"/>
</dbReference>
<evidence type="ECO:0000313" key="12">
    <source>
        <dbReference type="Proteomes" id="UP000886860"/>
    </source>
</evidence>
<feature type="transmembrane region" description="Helical" evidence="10">
    <location>
        <begin position="278"/>
        <end position="295"/>
    </location>
</feature>
<evidence type="ECO:0000256" key="4">
    <source>
        <dbReference type="ARBA" id="ARBA00022448"/>
    </source>
</evidence>
<evidence type="ECO:0000256" key="3">
    <source>
        <dbReference type="ARBA" id="ARBA00022106"/>
    </source>
</evidence>
<evidence type="ECO:0000256" key="5">
    <source>
        <dbReference type="ARBA" id="ARBA00022475"/>
    </source>
</evidence>
<evidence type="ECO:0000256" key="8">
    <source>
        <dbReference type="ARBA" id="ARBA00023136"/>
    </source>
</evidence>
<evidence type="ECO:0000256" key="2">
    <source>
        <dbReference type="ARBA" id="ARBA00008417"/>
    </source>
</evidence>
<feature type="transmembrane region" description="Helical" evidence="10">
    <location>
        <begin position="100"/>
        <end position="124"/>
    </location>
</feature>
<feature type="transmembrane region" description="Helical" evidence="10">
    <location>
        <begin position="365"/>
        <end position="383"/>
    </location>
</feature>
<dbReference type="Proteomes" id="UP000886860">
    <property type="component" value="Unassembled WGS sequence"/>
</dbReference>
<dbReference type="PANTHER" id="PTHR43823">
    <property type="entry name" value="SPORULATION PROTEIN YKVU"/>
    <property type="match status" value="1"/>
</dbReference>
<gene>
    <name evidence="11" type="ORF">IAB60_00195</name>
</gene>
<keyword evidence="9" id="KW-0046">Antibiotic resistance</keyword>
<dbReference type="InterPro" id="IPR051327">
    <property type="entry name" value="MATE_MepA_subfamily"/>
</dbReference>
<dbReference type="Pfam" id="PF01554">
    <property type="entry name" value="MatE"/>
    <property type="match status" value="2"/>
</dbReference>
<evidence type="ECO:0000256" key="10">
    <source>
        <dbReference type="SAM" id="Phobius"/>
    </source>
</evidence>
<evidence type="ECO:0000256" key="7">
    <source>
        <dbReference type="ARBA" id="ARBA00022989"/>
    </source>
</evidence>